<feature type="transmembrane region" description="Helical" evidence="7">
    <location>
        <begin position="257"/>
        <end position="279"/>
    </location>
</feature>
<dbReference type="STRING" id="630515.SAMN04489812_5453"/>
<evidence type="ECO:0000256" key="3">
    <source>
        <dbReference type="ARBA" id="ARBA00022475"/>
    </source>
</evidence>
<keyword evidence="6 7" id="KW-0472">Membrane</keyword>
<keyword evidence="3" id="KW-1003">Cell membrane</keyword>
<keyword evidence="10" id="KW-1185">Reference proteome</keyword>
<keyword evidence="5 7" id="KW-1133">Transmembrane helix</keyword>
<comment type="similarity">
    <text evidence="7">Belongs to the binding-protein-dependent transport system permease family.</text>
</comment>
<dbReference type="PANTHER" id="PTHR43227">
    <property type="entry name" value="BLL4140 PROTEIN"/>
    <property type="match status" value="1"/>
</dbReference>
<keyword evidence="2 7" id="KW-0813">Transport</keyword>
<evidence type="ECO:0000313" key="10">
    <source>
        <dbReference type="Proteomes" id="UP000199103"/>
    </source>
</evidence>
<dbReference type="InterPro" id="IPR000515">
    <property type="entry name" value="MetI-like"/>
</dbReference>
<evidence type="ECO:0000256" key="6">
    <source>
        <dbReference type="ARBA" id="ARBA00023136"/>
    </source>
</evidence>
<reference evidence="9 10" key="1">
    <citation type="submission" date="2016-10" db="EMBL/GenBank/DDBJ databases">
        <authorList>
            <person name="de Groot N.N."/>
        </authorList>
    </citation>
    <scope>NUCLEOTIDE SEQUENCE [LARGE SCALE GENOMIC DNA]</scope>
    <source>
        <strain evidence="9 10">DSM 21800</strain>
    </source>
</reference>
<evidence type="ECO:0000256" key="2">
    <source>
        <dbReference type="ARBA" id="ARBA00022448"/>
    </source>
</evidence>
<evidence type="ECO:0000256" key="1">
    <source>
        <dbReference type="ARBA" id="ARBA00004651"/>
    </source>
</evidence>
<dbReference type="SUPFAM" id="SSF161098">
    <property type="entry name" value="MetI-like"/>
    <property type="match status" value="1"/>
</dbReference>
<feature type="transmembrane region" description="Helical" evidence="7">
    <location>
        <begin position="197"/>
        <end position="217"/>
    </location>
</feature>
<dbReference type="CDD" id="cd06261">
    <property type="entry name" value="TM_PBP2"/>
    <property type="match status" value="1"/>
</dbReference>
<organism evidence="9 10">
    <name type="scientific">Microlunatus soli</name>
    <dbReference type="NCBI Taxonomy" id="630515"/>
    <lineage>
        <taxon>Bacteria</taxon>
        <taxon>Bacillati</taxon>
        <taxon>Actinomycetota</taxon>
        <taxon>Actinomycetes</taxon>
        <taxon>Propionibacteriales</taxon>
        <taxon>Propionibacteriaceae</taxon>
        <taxon>Microlunatus</taxon>
    </lineage>
</organism>
<dbReference type="PROSITE" id="PS50928">
    <property type="entry name" value="ABC_TM1"/>
    <property type="match status" value="1"/>
</dbReference>
<dbReference type="PANTHER" id="PTHR43227:SF8">
    <property type="entry name" value="DIACETYLCHITOBIOSE UPTAKE SYSTEM PERMEASE PROTEIN DASB"/>
    <property type="match status" value="1"/>
</dbReference>
<feature type="domain" description="ABC transmembrane type-1" evidence="8">
    <location>
        <begin position="63"/>
        <end position="278"/>
    </location>
</feature>
<dbReference type="OrthoDB" id="9804439at2"/>
<dbReference type="InterPro" id="IPR035906">
    <property type="entry name" value="MetI-like_sf"/>
</dbReference>
<feature type="transmembrane region" description="Helical" evidence="7">
    <location>
        <begin position="152"/>
        <end position="177"/>
    </location>
</feature>
<feature type="transmembrane region" description="Helical" evidence="7">
    <location>
        <begin position="97"/>
        <end position="121"/>
    </location>
</feature>
<evidence type="ECO:0000256" key="7">
    <source>
        <dbReference type="RuleBase" id="RU363032"/>
    </source>
</evidence>
<dbReference type="RefSeq" id="WP_157683750.1">
    <property type="nucleotide sequence ID" value="NZ_LT629772.1"/>
</dbReference>
<gene>
    <name evidence="9" type="ORF">SAMN04489812_5453</name>
</gene>
<protein>
    <submittedName>
        <fullName evidence="9">Multiple sugar transport system permease protein</fullName>
    </submittedName>
</protein>
<feature type="transmembrane region" description="Helical" evidence="7">
    <location>
        <begin position="62"/>
        <end position="85"/>
    </location>
</feature>
<dbReference type="AlphaFoldDB" id="A0A1H1ZUW7"/>
<evidence type="ECO:0000259" key="8">
    <source>
        <dbReference type="PROSITE" id="PS50928"/>
    </source>
</evidence>
<dbReference type="Gene3D" id="1.10.3720.10">
    <property type="entry name" value="MetI-like"/>
    <property type="match status" value="1"/>
</dbReference>
<dbReference type="InterPro" id="IPR050809">
    <property type="entry name" value="UgpAE/MalFG_permease"/>
</dbReference>
<evidence type="ECO:0000256" key="5">
    <source>
        <dbReference type="ARBA" id="ARBA00022989"/>
    </source>
</evidence>
<dbReference type="Proteomes" id="UP000199103">
    <property type="component" value="Chromosome I"/>
</dbReference>
<dbReference type="Pfam" id="PF00528">
    <property type="entry name" value="BPD_transp_1"/>
    <property type="match status" value="1"/>
</dbReference>
<comment type="subcellular location">
    <subcellularLocation>
        <location evidence="1 7">Cell membrane</location>
        <topology evidence="1 7">Multi-pass membrane protein</topology>
    </subcellularLocation>
</comment>
<dbReference type="EMBL" id="LT629772">
    <property type="protein sequence ID" value="SDT37182.1"/>
    <property type="molecule type" value="Genomic_DNA"/>
</dbReference>
<keyword evidence="9" id="KW-0762">Sugar transport</keyword>
<accession>A0A1H1ZUW7</accession>
<feature type="transmembrane region" description="Helical" evidence="7">
    <location>
        <begin position="7"/>
        <end position="26"/>
    </location>
</feature>
<sequence>MRKREFITMIGPSVLVMVGLLAVPLYRTIQWSLQRVTYGDPGTFVGLANYQQALTDPRFGRAVLFTVGLTVFVTAALLVGGYLLAILVNGLGRLRPFVLGAMLVSYVVPQIVGATMFSWLFDKNFGGVVNYLISKITGSEILWLTDPWPNRLLIALDTVWFLIPFAMLVIMAGLQGVPDEVIEASRIDGASTLNRHWHVIIPSIRGVLGFVALISIMDVLRIFDALVPLSPQAQQIGNESIMLYIYDVAFRDGGQQLGVGSAINVLLIILIVIMLSPFIRNVWKEARQG</sequence>
<name>A0A1H1ZUW7_9ACTN</name>
<evidence type="ECO:0000256" key="4">
    <source>
        <dbReference type="ARBA" id="ARBA00022692"/>
    </source>
</evidence>
<dbReference type="GO" id="GO:0055085">
    <property type="term" value="P:transmembrane transport"/>
    <property type="evidence" value="ECO:0007669"/>
    <property type="project" value="InterPro"/>
</dbReference>
<proteinExistence type="inferred from homology"/>
<evidence type="ECO:0000313" key="9">
    <source>
        <dbReference type="EMBL" id="SDT37182.1"/>
    </source>
</evidence>
<keyword evidence="4 7" id="KW-0812">Transmembrane</keyword>
<dbReference type="GO" id="GO:0005886">
    <property type="term" value="C:plasma membrane"/>
    <property type="evidence" value="ECO:0007669"/>
    <property type="project" value="UniProtKB-SubCell"/>
</dbReference>